<name>A0AAD9EPS7_9PEZI</name>
<feature type="region of interest" description="Disordered" evidence="1">
    <location>
        <begin position="224"/>
        <end position="265"/>
    </location>
</feature>
<evidence type="ECO:0000313" key="2">
    <source>
        <dbReference type="EMBL" id="KAK1856158.1"/>
    </source>
</evidence>
<feature type="compositionally biased region" description="Basic and acidic residues" evidence="1">
    <location>
        <begin position="133"/>
        <end position="144"/>
    </location>
</feature>
<sequence length="279" mass="30861">MAADSSMPMREFHPLLVYLAVSSTPILCRPPQSPVDAFRLRLRTRGPSPRSCMYALLSSSSTGHRTSSPLSSQIQDEMPYIHCTCATRHGPFQPQLTSAASAETRASALFRHVRRASDAFRRAASMHHRPRHDRSADTHHDLCPHHHRGGPFSSHLHDGINGRSQRTLARSATYGKAAVASALDWTIYRLMHPGQWGLPPQSTPGSKSLHSPDAPVRWVRLREEVTTGKPPRRGLPFPDQGDHRGRSGKNSTAAFCQSLPPSHGQVCRSHEYAKLATRS</sequence>
<comment type="caution">
    <text evidence="2">The sequence shown here is derived from an EMBL/GenBank/DDBJ whole genome shotgun (WGS) entry which is preliminary data.</text>
</comment>
<gene>
    <name evidence="2" type="ORF">CCHR01_01223</name>
</gene>
<feature type="region of interest" description="Disordered" evidence="1">
    <location>
        <begin position="125"/>
        <end position="160"/>
    </location>
</feature>
<dbReference type="EMBL" id="JAQOWY010000012">
    <property type="protein sequence ID" value="KAK1856158.1"/>
    <property type="molecule type" value="Genomic_DNA"/>
</dbReference>
<dbReference type="Proteomes" id="UP001243330">
    <property type="component" value="Unassembled WGS sequence"/>
</dbReference>
<evidence type="ECO:0000313" key="3">
    <source>
        <dbReference type="Proteomes" id="UP001243330"/>
    </source>
</evidence>
<dbReference type="AlphaFoldDB" id="A0AAD9EPS7"/>
<evidence type="ECO:0000256" key="1">
    <source>
        <dbReference type="SAM" id="MobiDB-lite"/>
    </source>
</evidence>
<keyword evidence="3" id="KW-1185">Reference proteome</keyword>
<organism evidence="2 3">
    <name type="scientific">Colletotrichum chrysophilum</name>
    <dbReference type="NCBI Taxonomy" id="1836956"/>
    <lineage>
        <taxon>Eukaryota</taxon>
        <taxon>Fungi</taxon>
        <taxon>Dikarya</taxon>
        <taxon>Ascomycota</taxon>
        <taxon>Pezizomycotina</taxon>
        <taxon>Sordariomycetes</taxon>
        <taxon>Hypocreomycetidae</taxon>
        <taxon>Glomerellales</taxon>
        <taxon>Glomerellaceae</taxon>
        <taxon>Colletotrichum</taxon>
        <taxon>Colletotrichum gloeosporioides species complex</taxon>
    </lineage>
</organism>
<reference evidence="2" key="1">
    <citation type="submission" date="2023-01" db="EMBL/GenBank/DDBJ databases">
        <title>Colletotrichum chrysophilum M932 genome sequence.</title>
        <authorList>
            <person name="Baroncelli R."/>
        </authorList>
    </citation>
    <scope>NUCLEOTIDE SEQUENCE</scope>
    <source>
        <strain evidence="2">M932</strain>
    </source>
</reference>
<protein>
    <submittedName>
        <fullName evidence="2">Uncharacterized protein</fullName>
    </submittedName>
</protein>
<accession>A0AAD9EPS7</accession>
<proteinExistence type="predicted"/>